<dbReference type="AlphaFoldDB" id="A0AA37IK15"/>
<accession>A0AA37IK15</accession>
<dbReference type="EMBL" id="BPUS01000032">
    <property type="protein sequence ID" value="GJH30168.1"/>
    <property type="molecule type" value="Genomic_DNA"/>
</dbReference>
<dbReference type="InterPro" id="IPR009003">
    <property type="entry name" value="Peptidase_S1_PA"/>
</dbReference>
<organism evidence="1 2">
    <name type="scientific">Caballeronia novacaledonica</name>
    <dbReference type="NCBI Taxonomy" id="1544861"/>
    <lineage>
        <taxon>Bacteria</taxon>
        <taxon>Pseudomonadati</taxon>
        <taxon>Pseudomonadota</taxon>
        <taxon>Betaproteobacteria</taxon>
        <taxon>Burkholderiales</taxon>
        <taxon>Burkholderiaceae</taxon>
        <taxon>Caballeronia</taxon>
    </lineage>
</organism>
<dbReference type="Pfam" id="PF13365">
    <property type="entry name" value="Trypsin_2"/>
    <property type="match status" value="1"/>
</dbReference>
<comment type="caution">
    <text evidence="1">The sequence shown here is derived from an EMBL/GenBank/DDBJ whole genome shotgun (WGS) entry which is preliminary data.</text>
</comment>
<name>A0AA37IK15_9BURK</name>
<proteinExistence type="predicted"/>
<keyword evidence="1" id="KW-0645">Protease</keyword>
<dbReference type="SUPFAM" id="SSF50494">
    <property type="entry name" value="Trypsin-like serine proteases"/>
    <property type="match status" value="1"/>
</dbReference>
<dbReference type="RefSeq" id="WP_238217860.1">
    <property type="nucleotide sequence ID" value="NZ_BPUS01000032.1"/>
</dbReference>
<reference evidence="1" key="1">
    <citation type="submission" date="2022-09" db="EMBL/GenBank/DDBJ databases">
        <title>Isolation and characterization of 3-chlorobenzoate degrading bacteria from soils in Shizuoka.</title>
        <authorList>
            <person name="Ifat A."/>
            <person name="Ogawa N."/>
            <person name="Kimbara K."/>
            <person name="Moriuchi R."/>
            <person name="Dohra H."/>
            <person name="Shintani M."/>
        </authorList>
    </citation>
    <scope>NUCLEOTIDE SEQUENCE</scope>
    <source>
        <strain evidence="1">19CS4-2</strain>
    </source>
</reference>
<dbReference type="GO" id="GO:0008233">
    <property type="term" value="F:peptidase activity"/>
    <property type="evidence" value="ECO:0007669"/>
    <property type="project" value="UniProtKB-KW"/>
</dbReference>
<protein>
    <submittedName>
        <fullName evidence="1">Trypsin-like serine protease</fullName>
    </submittedName>
</protein>
<evidence type="ECO:0000313" key="1">
    <source>
        <dbReference type="EMBL" id="GJH30168.1"/>
    </source>
</evidence>
<evidence type="ECO:0000313" key="2">
    <source>
        <dbReference type="Proteomes" id="UP001055111"/>
    </source>
</evidence>
<sequence>MSILPFNRVTEIFSAPSGPYGSGLLLGDGYILTARHVLVSEKNPRSILKAKIFVRTVEMRNNKIQMAAAEPEWPSRKELAEFDPARDCDLALIRIRAESISASSSRLWQRPLMRLLGRGVESDGDPRSVTRVSAVGFPVFRDAGERGRDTKQLTGICQTGDYLTSDVIGIQEARLDRLHEDPRLAAALDWSGMSGSAVFIDEEETEDSVPELIGLLTISGLKWPYEFKAMRLDPLLRDLQTKALLVRAVSRDSNRAQRDIATALGDGDAVAQGAVLEPPAILDRVCLLDRSRQEADVIRRYADAKRGLANVPSEPARPKPLVLVLPGADRPEHAPDLLVERLRKHTMKKISWPGDTVAASNIVWASPADSVEEATRYMRGQLWNAMQQPWDEEPQSEDEFVKRCIELWSDDTRPRLFWSSDLTQSDLGRHSAALLENWAQFWLRLVPRDDRVPVHLLFVKGDQKKASAWIKQATKGADCGCIHALSELSECAISDLENWLSTLRDTLPREQHNYITSLATHLHDEFRSPFFLRDVRNMVLKLAKEIRYV</sequence>
<dbReference type="GO" id="GO:0006508">
    <property type="term" value="P:proteolysis"/>
    <property type="evidence" value="ECO:0007669"/>
    <property type="project" value="UniProtKB-KW"/>
</dbReference>
<dbReference type="Proteomes" id="UP001055111">
    <property type="component" value="Unassembled WGS sequence"/>
</dbReference>
<gene>
    <name evidence="1" type="ORF">CBA19CS42_36650</name>
</gene>
<keyword evidence="1" id="KW-0378">Hydrolase</keyword>